<keyword evidence="2" id="KW-1133">Transmembrane helix</keyword>
<dbReference type="Proteomes" id="UP000236454">
    <property type="component" value="Unassembled WGS sequence"/>
</dbReference>
<keyword evidence="1" id="KW-0175">Coiled coil</keyword>
<evidence type="ECO:0000256" key="2">
    <source>
        <dbReference type="SAM" id="Phobius"/>
    </source>
</evidence>
<keyword evidence="2" id="KW-0812">Transmembrane</keyword>
<dbReference type="STRING" id="477690.SAMN05216474_2461"/>
<organism evidence="3 4">
    <name type="scientific">Lishizhenia tianjinensis</name>
    <dbReference type="NCBI Taxonomy" id="477690"/>
    <lineage>
        <taxon>Bacteria</taxon>
        <taxon>Pseudomonadati</taxon>
        <taxon>Bacteroidota</taxon>
        <taxon>Flavobacteriia</taxon>
        <taxon>Flavobacteriales</taxon>
        <taxon>Crocinitomicaceae</taxon>
        <taxon>Lishizhenia</taxon>
    </lineage>
</organism>
<dbReference type="InterPro" id="IPR016032">
    <property type="entry name" value="Sig_transdc_resp-reg_C-effctor"/>
</dbReference>
<dbReference type="Gene3D" id="1.25.40.10">
    <property type="entry name" value="Tetratricopeptide repeat domain"/>
    <property type="match status" value="1"/>
</dbReference>
<feature type="coiled-coil region" evidence="1">
    <location>
        <begin position="366"/>
        <end position="393"/>
    </location>
</feature>
<dbReference type="InterPro" id="IPR036388">
    <property type="entry name" value="WH-like_DNA-bd_sf"/>
</dbReference>
<dbReference type="AlphaFoldDB" id="A0A1I7B1I1"/>
<dbReference type="RefSeq" id="WP_090250502.1">
    <property type="nucleotide sequence ID" value="NZ_FPAS01000004.1"/>
</dbReference>
<sequence>MLRFKTIVFFILLIHGLRAQQGPEGQSLNAIFAEDIDRIDTNIRPVIKDLNKNLYYNNFENISSEILKDYTLFHQKQNVPYYNFLLSACYINARNLTRAKELLQKETNDILIPYFLEKFGEIYTEKGELATAIKYFKLQYSNTESELMKGRALRNVGVSFQKQYQLDSAVEYLQLSSQYFEGRNDKFSLVNELNLAEIDKTRGFQLRAKQRLQDILKEVIPKNYQSIAKQSLLLLIEVHEDLYEFDSIPQYFESINQMPFTLRSEIKLAFLRYEMVYAPMNQIEKKEKLIYYKHQLQLQNNNRAVAFINLNESLKAHDSIINTNLTANPFNRLEGKDENQQLLKWWIIGLSIVFALGFLIIYIYNKNNVNKRIKALQKERHELHKRIERQNRELTDFAINLKRKRQFDEEFLKKVEYVKNSSFSHKEQIAKLSNELKNQVGQGYTHEILQENINELNSKFNAILTEKHENLISYDKELCGLIRLNFSNKEIANLKNISTQSARTAKYRLKQKLQLDAETDLVEYLQKL</sequence>
<name>A0A1I7B1I1_9FLAO</name>
<accession>A0A1I7B1I1</accession>
<feature type="transmembrane region" description="Helical" evidence="2">
    <location>
        <begin position="345"/>
        <end position="364"/>
    </location>
</feature>
<dbReference type="InterPro" id="IPR011990">
    <property type="entry name" value="TPR-like_helical_dom_sf"/>
</dbReference>
<gene>
    <name evidence="3" type="ORF">SAMN05216474_2461</name>
</gene>
<evidence type="ECO:0008006" key="5">
    <source>
        <dbReference type="Google" id="ProtNLM"/>
    </source>
</evidence>
<dbReference type="Gene3D" id="1.10.10.10">
    <property type="entry name" value="Winged helix-like DNA-binding domain superfamily/Winged helix DNA-binding domain"/>
    <property type="match status" value="1"/>
</dbReference>
<dbReference type="OrthoDB" id="1017207at2"/>
<evidence type="ECO:0000256" key="1">
    <source>
        <dbReference type="SAM" id="Coils"/>
    </source>
</evidence>
<protein>
    <recommendedName>
        <fullName evidence="5">HTH luxR-type domain-containing protein</fullName>
    </recommendedName>
</protein>
<dbReference type="EMBL" id="FPAS01000004">
    <property type="protein sequence ID" value="SFT81027.1"/>
    <property type="molecule type" value="Genomic_DNA"/>
</dbReference>
<evidence type="ECO:0000313" key="4">
    <source>
        <dbReference type="Proteomes" id="UP000236454"/>
    </source>
</evidence>
<proteinExistence type="predicted"/>
<dbReference type="SUPFAM" id="SSF46894">
    <property type="entry name" value="C-terminal effector domain of the bipartite response regulators"/>
    <property type="match status" value="1"/>
</dbReference>
<evidence type="ECO:0000313" key="3">
    <source>
        <dbReference type="EMBL" id="SFT81027.1"/>
    </source>
</evidence>
<keyword evidence="2" id="KW-0472">Membrane</keyword>
<dbReference type="GO" id="GO:0003677">
    <property type="term" value="F:DNA binding"/>
    <property type="evidence" value="ECO:0007669"/>
    <property type="project" value="InterPro"/>
</dbReference>
<keyword evidence="4" id="KW-1185">Reference proteome</keyword>
<dbReference type="GO" id="GO:0006355">
    <property type="term" value="P:regulation of DNA-templated transcription"/>
    <property type="evidence" value="ECO:0007669"/>
    <property type="project" value="InterPro"/>
</dbReference>
<reference evidence="3 4" key="1">
    <citation type="submission" date="2016-10" db="EMBL/GenBank/DDBJ databases">
        <authorList>
            <person name="de Groot N.N."/>
        </authorList>
    </citation>
    <scope>NUCLEOTIDE SEQUENCE [LARGE SCALE GENOMIC DNA]</scope>
    <source>
        <strain evidence="3 4">CGMCC 1.7005</strain>
    </source>
</reference>